<protein>
    <recommendedName>
        <fullName evidence="5">SPOR domain-containing protein</fullName>
    </recommendedName>
</protein>
<keyword evidence="2" id="KW-0472">Membrane</keyword>
<proteinExistence type="predicted"/>
<feature type="transmembrane region" description="Helical" evidence="2">
    <location>
        <begin position="67"/>
        <end position="88"/>
    </location>
</feature>
<evidence type="ECO:0008006" key="5">
    <source>
        <dbReference type="Google" id="ProtNLM"/>
    </source>
</evidence>
<accession>A0ABW4R2I8</accession>
<reference evidence="4" key="1">
    <citation type="journal article" date="2019" name="Int. J. Syst. Evol. Microbiol.">
        <title>The Global Catalogue of Microorganisms (GCM) 10K type strain sequencing project: providing services to taxonomists for standard genome sequencing and annotation.</title>
        <authorList>
            <consortium name="The Broad Institute Genomics Platform"/>
            <consortium name="The Broad Institute Genome Sequencing Center for Infectious Disease"/>
            <person name="Wu L."/>
            <person name="Ma J."/>
        </authorList>
    </citation>
    <scope>NUCLEOTIDE SEQUENCE [LARGE SCALE GENOMIC DNA]</scope>
    <source>
        <strain evidence="4">CCUG 56029</strain>
    </source>
</reference>
<organism evidence="3 4">
    <name type="scientific">Paracoccus pacificus</name>
    <dbReference type="NCBI Taxonomy" id="1463598"/>
    <lineage>
        <taxon>Bacteria</taxon>
        <taxon>Pseudomonadati</taxon>
        <taxon>Pseudomonadota</taxon>
        <taxon>Alphaproteobacteria</taxon>
        <taxon>Rhodobacterales</taxon>
        <taxon>Paracoccaceae</taxon>
        <taxon>Paracoccus</taxon>
    </lineage>
</organism>
<feature type="compositionally biased region" description="Low complexity" evidence="1">
    <location>
        <begin position="242"/>
        <end position="259"/>
    </location>
</feature>
<dbReference type="EMBL" id="JBHUEN010000005">
    <property type="protein sequence ID" value="MFD1880332.1"/>
    <property type="molecule type" value="Genomic_DNA"/>
</dbReference>
<keyword evidence="4" id="KW-1185">Reference proteome</keyword>
<sequence length="259" mass="26688">MAVLELRSGGSDDSHRGFASRSEYPYEHRRVDADYDDEAEDFAAYSADAEADIAAGRRGWAATMARTANWVGALVSVLLLIGLAVWGYRLVVRDVSGIPIIRALEGEARTSPEEPGGQLSVHTGLSVNTVAAGGEPTLPNEIGVAPAPTGLTEEDVAMGEFGATARPAATDLDDMSVPEDLDPIAVPDGEPSISDAVTEADGVTPVQESAVSAALGQANQIKPQVAVPQGSRAVAQSDRPLARPAGRRTAPQAAAAGPA</sequence>
<feature type="non-terminal residue" evidence="3">
    <location>
        <position position="259"/>
    </location>
</feature>
<evidence type="ECO:0000256" key="1">
    <source>
        <dbReference type="SAM" id="MobiDB-lite"/>
    </source>
</evidence>
<dbReference type="Proteomes" id="UP001597213">
    <property type="component" value="Unassembled WGS sequence"/>
</dbReference>
<gene>
    <name evidence="3" type="ORF">ACFSCT_01210</name>
</gene>
<keyword evidence="2" id="KW-0812">Transmembrane</keyword>
<keyword evidence="2" id="KW-1133">Transmembrane helix</keyword>
<comment type="caution">
    <text evidence="3">The sequence shown here is derived from an EMBL/GenBank/DDBJ whole genome shotgun (WGS) entry which is preliminary data.</text>
</comment>
<evidence type="ECO:0000313" key="3">
    <source>
        <dbReference type="EMBL" id="MFD1880332.1"/>
    </source>
</evidence>
<name>A0ABW4R2I8_9RHOB</name>
<evidence type="ECO:0000313" key="4">
    <source>
        <dbReference type="Proteomes" id="UP001597213"/>
    </source>
</evidence>
<feature type="region of interest" description="Disordered" evidence="1">
    <location>
        <begin position="223"/>
        <end position="259"/>
    </location>
</feature>
<evidence type="ECO:0000256" key="2">
    <source>
        <dbReference type="SAM" id="Phobius"/>
    </source>
</evidence>